<feature type="transmembrane region" description="Helical" evidence="1">
    <location>
        <begin position="221"/>
        <end position="241"/>
    </location>
</feature>
<feature type="transmembrane region" description="Helical" evidence="1">
    <location>
        <begin position="422"/>
        <end position="440"/>
    </location>
</feature>
<keyword evidence="3" id="KW-1185">Reference proteome</keyword>
<dbReference type="AlphaFoldDB" id="A0A3S2X2U4"/>
<sequence length="580" mass="61576">MRGDLGDFLRRYLLAFAMVAVLLLLTHAGAIAAWRLPDPDDALRLVELRDWLGGQGWYDVTQHRIDPMHGGVAMHWSRLVDLPLAGVVLALRPMFGAAVAESAAMLIVPMLTLAIILLLLARVAWERLGAEASTLCALVLAMSVPVVMQVRPLRIDHHGWQIVAAVLAMNGLMTRHARAGGWLSGGAMALGLAISVEGLPLTALFGALGAWRWLRGGETRLWLVHFAAALAVVSVACFVAIRWGDVAQHCDAIAPVHLAVFACGAAGLWLMARMGWRGFALIAGFALLGGAMLALYLGVAPQCRAGSFNMLDPLVRQMWYEGVPEGLPIWKQDWTTALQIAVPPLAGLLACFGLMRVSQGEELVWWREYALLLGGALVIALALARAGAVAGAYAAVPLAWMVQQGLAGLRKGPLLQRLARGLGLVLALMPSAPIALYGLLPAQKLSAAPVLARSVADCRVAQGAAILAQQKRGVVLAPLDLGPDLLLATHHSVMATGHHRGAQAIHDNLLAFISPPDQARQVMRAYGVTYVALCPALATAQNYAAGGLAQSLISGRAPAWLEPLPSVSGEGLSVWRVKPE</sequence>
<dbReference type="Proteomes" id="UP000282837">
    <property type="component" value="Unassembled WGS sequence"/>
</dbReference>
<gene>
    <name evidence="2" type="ORF">EOE18_12465</name>
</gene>
<feature type="transmembrane region" description="Helical" evidence="1">
    <location>
        <begin position="369"/>
        <end position="402"/>
    </location>
</feature>
<dbReference type="EMBL" id="SACO01000009">
    <property type="protein sequence ID" value="RVU04298.1"/>
    <property type="molecule type" value="Genomic_DNA"/>
</dbReference>
<feature type="transmembrane region" description="Helical" evidence="1">
    <location>
        <begin position="279"/>
        <end position="299"/>
    </location>
</feature>
<feature type="transmembrane region" description="Helical" evidence="1">
    <location>
        <begin position="253"/>
        <end position="272"/>
    </location>
</feature>
<keyword evidence="1" id="KW-0812">Transmembrane</keyword>
<dbReference type="RefSeq" id="WP_127709988.1">
    <property type="nucleotide sequence ID" value="NZ_SACO01000009.1"/>
</dbReference>
<keyword evidence="1" id="KW-0472">Membrane</keyword>
<proteinExistence type="predicted"/>
<feature type="transmembrane region" description="Helical" evidence="1">
    <location>
        <begin position="130"/>
        <end position="148"/>
    </location>
</feature>
<keyword evidence="1" id="KW-1133">Transmembrane helix</keyword>
<comment type="caution">
    <text evidence="2">The sequence shown here is derived from an EMBL/GenBank/DDBJ whole genome shotgun (WGS) entry which is preliminary data.</text>
</comment>
<protein>
    <recommendedName>
        <fullName evidence="4">AcrB/AcrD/AcrF family protein</fullName>
    </recommendedName>
</protein>
<feature type="transmembrane region" description="Helical" evidence="1">
    <location>
        <begin position="12"/>
        <end position="34"/>
    </location>
</feature>
<accession>A0A3S2X2U4</accession>
<feature type="transmembrane region" description="Helical" evidence="1">
    <location>
        <begin position="103"/>
        <end position="124"/>
    </location>
</feature>
<dbReference type="OrthoDB" id="1082056at2"/>
<feature type="transmembrane region" description="Helical" evidence="1">
    <location>
        <begin position="189"/>
        <end position="214"/>
    </location>
</feature>
<name>A0A3S2X2U4_9SPHN</name>
<organism evidence="2 3">
    <name type="scientific">Novosphingobium umbonatum</name>
    <dbReference type="NCBI Taxonomy" id="1908524"/>
    <lineage>
        <taxon>Bacteria</taxon>
        <taxon>Pseudomonadati</taxon>
        <taxon>Pseudomonadota</taxon>
        <taxon>Alphaproteobacteria</taxon>
        <taxon>Sphingomonadales</taxon>
        <taxon>Sphingomonadaceae</taxon>
        <taxon>Novosphingobium</taxon>
    </lineage>
</organism>
<evidence type="ECO:0008006" key="4">
    <source>
        <dbReference type="Google" id="ProtNLM"/>
    </source>
</evidence>
<evidence type="ECO:0000313" key="2">
    <source>
        <dbReference type="EMBL" id="RVU04298.1"/>
    </source>
</evidence>
<evidence type="ECO:0000256" key="1">
    <source>
        <dbReference type="SAM" id="Phobius"/>
    </source>
</evidence>
<feature type="transmembrane region" description="Helical" evidence="1">
    <location>
        <begin position="337"/>
        <end position="357"/>
    </location>
</feature>
<evidence type="ECO:0000313" key="3">
    <source>
        <dbReference type="Proteomes" id="UP000282837"/>
    </source>
</evidence>
<reference evidence="2 3" key="1">
    <citation type="submission" date="2019-01" db="EMBL/GenBank/DDBJ databases">
        <authorList>
            <person name="Chen W.-M."/>
        </authorList>
    </citation>
    <scope>NUCLEOTIDE SEQUENCE [LARGE SCALE GENOMIC DNA]</scope>
    <source>
        <strain evidence="2 3">FSY-9</strain>
    </source>
</reference>